<dbReference type="GO" id="GO:0015631">
    <property type="term" value="F:tubulin binding"/>
    <property type="evidence" value="ECO:0007669"/>
    <property type="project" value="InterPro"/>
</dbReference>
<sequence>MEESFLAFCDFVKKGSTTCTDKTLKKICTDCGIYCKGMDANRVDIQFRKHLGNARRDVDYAGFCAFLQGELADAYVEAKHLDREAAIQELEDKVASGKPGGHGTTSISKNSVTARLTDHRGYTGSHKERFDAETGKGKGKEGRENLVDKKAQQGYVGNYKNMDTYDKMHKKGSTTFQHGRSRRPTLLVLRQPFHAIATRPLHTSGFQFLSTVKAA</sequence>
<name>A0A5K3EJU4_MESCO</name>
<dbReference type="GO" id="GO:0046785">
    <property type="term" value="P:microtubule polymerization"/>
    <property type="evidence" value="ECO:0007669"/>
    <property type="project" value="InterPro"/>
</dbReference>
<dbReference type="Pfam" id="PF05517">
    <property type="entry name" value="p25-alpha"/>
    <property type="match status" value="1"/>
</dbReference>
<dbReference type="GO" id="GO:0001578">
    <property type="term" value="P:microtubule bundle formation"/>
    <property type="evidence" value="ECO:0007669"/>
    <property type="project" value="TreeGrafter"/>
</dbReference>
<evidence type="ECO:0000313" key="3">
    <source>
        <dbReference type="WBParaSite" id="MCU_000716-RA"/>
    </source>
</evidence>
<feature type="compositionally biased region" description="Basic and acidic residues" evidence="2">
    <location>
        <begin position="116"/>
        <end position="142"/>
    </location>
</feature>
<feature type="compositionally biased region" description="Polar residues" evidence="2">
    <location>
        <begin position="104"/>
        <end position="114"/>
    </location>
</feature>
<evidence type="ECO:0000256" key="1">
    <source>
        <dbReference type="ARBA" id="ARBA00010994"/>
    </source>
</evidence>
<dbReference type="PANTHER" id="PTHR12932">
    <property type="entry name" value="P25 ALPHA-RELATED"/>
    <property type="match status" value="1"/>
</dbReference>
<evidence type="ECO:0000256" key="2">
    <source>
        <dbReference type="SAM" id="MobiDB-lite"/>
    </source>
</evidence>
<dbReference type="PANTHER" id="PTHR12932:SF9">
    <property type="entry name" value="TUBULIN POLYMERIZATION-PROMOTING PROTEIN HOMOLOG"/>
    <property type="match status" value="1"/>
</dbReference>
<reference evidence="3" key="1">
    <citation type="submission" date="2019-11" db="UniProtKB">
        <authorList>
            <consortium name="WormBaseParasite"/>
        </authorList>
    </citation>
    <scope>IDENTIFICATION</scope>
</reference>
<dbReference type="GO" id="GO:0005874">
    <property type="term" value="C:microtubule"/>
    <property type="evidence" value="ECO:0007669"/>
    <property type="project" value="TreeGrafter"/>
</dbReference>
<dbReference type="WBParaSite" id="MCU_000716-RA">
    <property type="protein sequence ID" value="MCU_000716-RA"/>
    <property type="gene ID" value="MCU_000716"/>
</dbReference>
<dbReference type="InterPro" id="IPR011992">
    <property type="entry name" value="EF-hand-dom_pair"/>
</dbReference>
<comment type="similarity">
    <text evidence="1">Belongs to the TPPP family.</text>
</comment>
<feature type="region of interest" description="Disordered" evidence="2">
    <location>
        <begin position="94"/>
        <end position="142"/>
    </location>
</feature>
<dbReference type="Gene3D" id="1.10.238.10">
    <property type="entry name" value="EF-hand"/>
    <property type="match status" value="1"/>
</dbReference>
<dbReference type="InterPro" id="IPR008907">
    <property type="entry name" value="TPP/p25"/>
</dbReference>
<proteinExistence type="inferred from homology"/>
<organism evidence="3">
    <name type="scientific">Mesocestoides corti</name>
    <name type="common">Flatworm</name>
    <dbReference type="NCBI Taxonomy" id="53468"/>
    <lineage>
        <taxon>Eukaryota</taxon>
        <taxon>Metazoa</taxon>
        <taxon>Spiralia</taxon>
        <taxon>Lophotrochozoa</taxon>
        <taxon>Platyhelminthes</taxon>
        <taxon>Cestoda</taxon>
        <taxon>Eucestoda</taxon>
        <taxon>Cyclophyllidea</taxon>
        <taxon>Mesocestoididae</taxon>
        <taxon>Mesocestoides</taxon>
    </lineage>
</organism>
<dbReference type="SUPFAM" id="SSF47473">
    <property type="entry name" value="EF-hand"/>
    <property type="match status" value="1"/>
</dbReference>
<accession>A0A5K3EJU4</accession>
<dbReference type="AlphaFoldDB" id="A0A5K3EJU4"/>
<dbReference type="GO" id="GO:0032273">
    <property type="term" value="P:positive regulation of protein polymerization"/>
    <property type="evidence" value="ECO:0007669"/>
    <property type="project" value="TreeGrafter"/>
</dbReference>
<protein>
    <submittedName>
        <fullName evidence="3">Tubulin polymerization-promoting protein family member 2</fullName>
    </submittedName>
</protein>